<proteinExistence type="predicted"/>
<evidence type="ECO:0000313" key="3">
    <source>
        <dbReference type="Proteomes" id="UP000320042"/>
    </source>
</evidence>
<evidence type="ECO:0000256" key="1">
    <source>
        <dbReference type="SAM" id="Phobius"/>
    </source>
</evidence>
<protein>
    <submittedName>
        <fullName evidence="2">Uncharacterized protein</fullName>
    </submittedName>
</protein>
<dbReference type="AlphaFoldDB" id="A0A563U7R7"/>
<sequence length="62" mass="6516">MNPSTQNANSESHYKLLVVAIAIGLVGVFLRFADFGLASTLSNIILVIGVIVALKGVFAILD</sequence>
<keyword evidence="1" id="KW-0812">Transmembrane</keyword>
<gene>
    <name evidence="2" type="ORF">FPZ43_12915</name>
</gene>
<organism evidence="2 3">
    <name type="scientific">Mucilaginibacter pallidiroseus</name>
    <dbReference type="NCBI Taxonomy" id="2599295"/>
    <lineage>
        <taxon>Bacteria</taxon>
        <taxon>Pseudomonadati</taxon>
        <taxon>Bacteroidota</taxon>
        <taxon>Sphingobacteriia</taxon>
        <taxon>Sphingobacteriales</taxon>
        <taxon>Sphingobacteriaceae</taxon>
        <taxon>Mucilaginibacter</taxon>
    </lineage>
</organism>
<dbReference type="OrthoDB" id="799545at2"/>
<accession>A0A563U7R7</accession>
<name>A0A563U7R7_9SPHI</name>
<dbReference type="Proteomes" id="UP000320042">
    <property type="component" value="Unassembled WGS sequence"/>
</dbReference>
<keyword evidence="1" id="KW-1133">Transmembrane helix</keyword>
<keyword evidence="1" id="KW-0472">Membrane</keyword>
<reference evidence="2 3" key="1">
    <citation type="submission" date="2019-07" db="EMBL/GenBank/DDBJ databases">
        <authorList>
            <person name="Kim J."/>
        </authorList>
    </citation>
    <scope>NUCLEOTIDE SEQUENCE [LARGE SCALE GENOMIC DNA]</scope>
    <source>
        <strain evidence="3">dk17</strain>
    </source>
</reference>
<feature type="transmembrane region" description="Helical" evidence="1">
    <location>
        <begin position="12"/>
        <end position="32"/>
    </location>
</feature>
<feature type="transmembrane region" description="Helical" evidence="1">
    <location>
        <begin position="44"/>
        <end position="61"/>
    </location>
</feature>
<dbReference type="RefSeq" id="WP_146382346.1">
    <property type="nucleotide sequence ID" value="NZ_VOEJ01000006.1"/>
</dbReference>
<dbReference type="EMBL" id="VOEJ01000006">
    <property type="protein sequence ID" value="TWR27378.1"/>
    <property type="molecule type" value="Genomic_DNA"/>
</dbReference>
<keyword evidence="3" id="KW-1185">Reference proteome</keyword>
<evidence type="ECO:0000313" key="2">
    <source>
        <dbReference type="EMBL" id="TWR27378.1"/>
    </source>
</evidence>
<comment type="caution">
    <text evidence="2">The sequence shown here is derived from an EMBL/GenBank/DDBJ whole genome shotgun (WGS) entry which is preliminary data.</text>
</comment>